<sequence length="278" mass="31217">MAKKKTMTTMFMAMAALLVLLMISTFHVDSVLGGEMGGYARSSSSRSSHDTITVYSRQSYCTSIPRTTHQKLNSSSPSTDSKSERTAIMIAFFAVLFIVVMILGSQSKDSVLMVQVAFDGATDQIERDLDLISVVSDTQTALGLHLMLSKTVSRVYRYPESCFSAYSNVNMKRPWKEIFDRTYEEERKKVNTLVGVNDFREGIRCKTATCPNNKYVIVTILVAASVRRELPTINCYSDLDKALQILTSIDHKSIEAVKVLWTSRDDIEDFPSLKRVQN</sequence>
<keyword evidence="2" id="KW-1185">Reference proteome</keyword>
<reference evidence="1 2" key="1">
    <citation type="journal article" date="2022" name="Plant J.">
        <title>Chromosome-level genome of Camellia lanceoleosa provides a valuable resource for understanding genome evolution and self-incompatibility.</title>
        <authorList>
            <person name="Gong W."/>
            <person name="Xiao S."/>
            <person name="Wang L."/>
            <person name="Liao Z."/>
            <person name="Chang Y."/>
            <person name="Mo W."/>
            <person name="Hu G."/>
            <person name="Li W."/>
            <person name="Zhao G."/>
            <person name="Zhu H."/>
            <person name="Hu X."/>
            <person name="Ji K."/>
            <person name="Xiang X."/>
            <person name="Song Q."/>
            <person name="Yuan D."/>
            <person name="Jin S."/>
            <person name="Zhang L."/>
        </authorList>
    </citation>
    <scope>NUCLEOTIDE SEQUENCE [LARGE SCALE GENOMIC DNA]</scope>
    <source>
        <strain evidence="1">SQ_2022a</strain>
    </source>
</reference>
<organism evidence="1 2">
    <name type="scientific">Camellia lanceoleosa</name>
    <dbReference type="NCBI Taxonomy" id="1840588"/>
    <lineage>
        <taxon>Eukaryota</taxon>
        <taxon>Viridiplantae</taxon>
        <taxon>Streptophyta</taxon>
        <taxon>Embryophyta</taxon>
        <taxon>Tracheophyta</taxon>
        <taxon>Spermatophyta</taxon>
        <taxon>Magnoliopsida</taxon>
        <taxon>eudicotyledons</taxon>
        <taxon>Gunneridae</taxon>
        <taxon>Pentapetalae</taxon>
        <taxon>asterids</taxon>
        <taxon>Ericales</taxon>
        <taxon>Theaceae</taxon>
        <taxon>Camellia</taxon>
    </lineage>
</organism>
<gene>
    <name evidence="1" type="ORF">LOK49_LG08G01115</name>
</gene>
<name>A0ACC0GQE7_9ERIC</name>
<protein>
    <submittedName>
        <fullName evidence="1">Uncharacterized protein</fullName>
    </submittedName>
</protein>
<dbReference type="EMBL" id="CM045766">
    <property type="protein sequence ID" value="KAI8002316.1"/>
    <property type="molecule type" value="Genomic_DNA"/>
</dbReference>
<comment type="caution">
    <text evidence="1">The sequence shown here is derived from an EMBL/GenBank/DDBJ whole genome shotgun (WGS) entry which is preliminary data.</text>
</comment>
<accession>A0ACC0GQE7</accession>
<proteinExistence type="predicted"/>
<evidence type="ECO:0000313" key="1">
    <source>
        <dbReference type="EMBL" id="KAI8002316.1"/>
    </source>
</evidence>
<evidence type="ECO:0000313" key="2">
    <source>
        <dbReference type="Proteomes" id="UP001060215"/>
    </source>
</evidence>
<dbReference type="Proteomes" id="UP001060215">
    <property type="component" value="Chromosome 9"/>
</dbReference>